<evidence type="ECO:0000256" key="1">
    <source>
        <dbReference type="RuleBase" id="RU361169"/>
    </source>
</evidence>
<reference evidence="3" key="1">
    <citation type="journal article" date="2021" name="bioRxiv">
        <title>Whole Genome Assembly and Annotation of Northern Wild Rice, Zizania palustris L., Supports a Whole Genome Duplication in the Zizania Genus.</title>
        <authorList>
            <person name="Haas M."/>
            <person name="Kono T."/>
            <person name="Macchietto M."/>
            <person name="Millas R."/>
            <person name="McGilp L."/>
            <person name="Shao M."/>
            <person name="Duquette J."/>
            <person name="Hirsch C.N."/>
            <person name="Kimball J."/>
        </authorList>
    </citation>
    <scope>NUCLEOTIDE SEQUENCE</scope>
    <source>
        <tissue evidence="3">Fresh leaf tissue</tissue>
    </source>
</reference>
<gene>
    <name evidence="3" type="ORF">GUJ93_ZPchr0009g149</name>
</gene>
<dbReference type="Proteomes" id="UP000729402">
    <property type="component" value="Unassembled WGS sequence"/>
</dbReference>
<evidence type="ECO:0000313" key="3">
    <source>
        <dbReference type="EMBL" id="KAG8050103.1"/>
    </source>
</evidence>
<dbReference type="InterPro" id="IPR000743">
    <property type="entry name" value="Glyco_hydro_28"/>
</dbReference>
<dbReference type="EMBL" id="JAAALK010000289">
    <property type="protein sequence ID" value="KAG8050103.1"/>
    <property type="molecule type" value="Genomic_DNA"/>
</dbReference>
<dbReference type="Pfam" id="PF00295">
    <property type="entry name" value="Glyco_hydro_28"/>
    <property type="match status" value="1"/>
</dbReference>
<dbReference type="GO" id="GO:0004650">
    <property type="term" value="F:polygalacturonase activity"/>
    <property type="evidence" value="ECO:0007669"/>
    <property type="project" value="InterPro"/>
</dbReference>
<keyword evidence="2" id="KW-0812">Transmembrane</keyword>
<dbReference type="AlphaFoldDB" id="A0A8J5VK66"/>
<protein>
    <recommendedName>
        <fullName evidence="5">Polygalacturonase</fullName>
    </recommendedName>
</protein>
<keyword evidence="4" id="KW-1185">Reference proteome</keyword>
<keyword evidence="1" id="KW-0326">Glycosidase</keyword>
<dbReference type="InterPro" id="IPR051801">
    <property type="entry name" value="GH28_Enzymes"/>
</dbReference>
<dbReference type="PANTHER" id="PTHR31339">
    <property type="entry name" value="PECTIN LYASE-RELATED"/>
    <property type="match status" value="1"/>
</dbReference>
<dbReference type="GO" id="GO:0005975">
    <property type="term" value="P:carbohydrate metabolic process"/>
    <property type="evidence" value="ECO:0007669"/>
    <property type="project" value="InterPro"/>
</dbReference>
<dbReference type="PANTHER" id="PTHR31339:SF68">
    <property type="entry name" value="OS09G0439400 PROTEIN"/>
    <property type="match status" value="1"/>
</dbReference>
<keyword evidence="2" id="KW-0472">Membrane</keyword>
<feature type="transmembrane region" description="Helical" evidence="2">
    <location>
        <begin position="44"/>
        <end position="62"/>
    </location>
</feature>
<evidence type="ECO:0000313" key="4">
    <source>
        <dbReference type="Proteomes" id="UP000729402"/>
    </source>
</evidence>
<sequence>MVETAVAVSSPRAAAAVASSPRAGLGRGGAQHHRRWAPAISPSYRAILLALWLIGFALVFLWQSTSFGRVRLYTRQPVPKRAPSVAAMGQWVASPPVYDLREFGGLGDGRTLNTAAFVAAVAAIAERGGGRLVVPAGRWLTAPFNLTSKMTLFLAAGSEILGIQDERYWPLMSPLPSYGYGREHKGPRYGSLIHGQDLKDVTITGHNGTINGQGQSWWIKFRKKVLNHTRGPLVQLMRSSNITISNVTLRDSPFWTLHTYDCKNVTISETTILAPIAGAPNTDGIDPDSCENVVIKTATFLLVMMG</sequence>
<evidence type="ECO:0000256" key="2">
    <source>
        <dbReference type="SAM" id="Phobius"/>
    </source>
</evidence>
<dbReference type="OrthoDB" id="187139at2759"/>
<accession>A0A8J5VK66</accession>
<comment type="caution">
    <text evidence="3">The sequence shown here is derived from an EMBL/GenBank/DDBJ whole genome shotgun (WGS) entry which is preliminary data.</text>
</comment>
<reference evidence="3" key="2">
    <citation type="submission" date="2021-02" db="EMBL/GenBank/DDBJ databases">
        <authorList>
            <person name="Kimball J.A."/>
            <person name="Haas M.W."/>
            <person name="Macchietto M."/>
            <person name="Kono T."/>
            <person name="Duquette J."/>
            <person name="Shao M."/>
        </authorList>
    </citation>
    <scope>NUCLEOTIDE SEQUENCE</scope>
    <source>
        <tissue evidence="3">Fresh leaf tissue</tissue>
    </source>
</reference>
<keyword evidence="2" id="KW-1133">Transmembrane helix</keyword>
<comment type="similarity">
    <text evidence="1">Belongs to the glycosyl hydrolase 28 family.</text>
</comment>
<proteinExistence type="inferred from homology"/>
<name>A0A8J5VK66_ZIZPA</name>
<keyword evidence="1" id="KW-0378">Hydrolase</keyword>
<organism evidence="3 4">
    <name type="scientific">Zizania palustris</name>
    <name type="common">Northern wild rice</name>
    <dbReference type="NCBI Taxonomy" id="103762"/>
    <lineage>
        <taxon>Eukaryota</taxon>
        <taxon>Viridiplantae</taxon>
        <taxon>Streptophyta</taxon>
        <taxon>Embryophyta</taxon>
        <taxon>Tracheophyta</taxon>
        <taxon>Spermatophyta</taxon>
        <taxon>Magnoliopsida</taxon>
        <taxon>Liliopsida</taxon>
        <taxon>Poales</taxon>
        <taxon>Poaceae</taxon>
        <taxon>BOP clade</taxon>
        <taxon>Oryzoideae</taxon>
        <taxon>Oryzeae</taxon>
        <taxon>Zizaniinae</taxon>
        <taxon>Zizania</taxon>
    </lineage>
</organism>
<evidence type="ECO:0008006" key="5">
    <source>
        <dbReference type="Google" id="ProtNLM"/>
    </source>
</evidence>